<evidence type="ECO:0000256" key="2">
    <source>
        <dbReference type="ARBA" id="ARBA00022475"/>
    </source>
</evidence>
<evidence type="ECO:0000256" key="3">
    <source>
        <dbReference type="ARBA" id="ARBA00022606"/>
    </source>
</evidence>
<keyword evidence="3 10" id="KW-0716">Sensory transduction</keyword>
<dbReference type="PANTHER" id="PTHR21137">
    <property type="entry name" value="ODORANT RECEPTOR"/>
    <property type="match status" value="1"/>
</dbReference>
<evidence type="ECO:0000256" key="8">
    <source>
        <dbReference type="ARBA" id="ARBA00023170"/>
    </source>
</evidence>
<evidence type="ECO:0000313" key="12">
    <source>
        <dbReference type="RefSeq" id="XP_011313358.1"/>
    </source>
</evidence>
<keyword evidence="5 10" id="KW-0552">Olfaction</keyword>
<dbReference type="GO" id="GO:0007165">
    <property type="term" value="P:signal transduction"/>
    <property type="evidence" value="ECO:0007669"/>
    <property type="project" value="UniProtKB-KW"/>
</dbReference>
<feature type="transmembrane region" description="Helical" evidence="10">
    <location>
        <begin position="139"/>
        <end position="157"/>
    </location>
</feature>
<evidence type="ECO:0000256" key="7">
    <source>
        <dbReference type="ARBA" id="ARBA00023136"/>
    </source>
</evidence>
<dbReference type="AlphaFoldDB" id="A0A9R1UAL6"/>
<keyword evidence="7 10" id="KW-0472">Membrane</keyword>
<feature type="transmembrane region" description="Helical" evidence="10">
    <location>
        <begin position="281"/>
        <end position="304"/>
    </location>
</feature>
<dbReference type="PANTHER" id="PTHR21137:SF3">
    <property type="entry name" value="ODORANT RECEPTOR 30A-RELATED"/>
    <property type="match status" value="1"/>
</dbReference>
<dbReference type="OrthoDB" id="7634903at2759"/>
<keyword evidence="11" id="KW-1185">Reference proteome</keyword>
<comment type="similarity">
    <text evidence="10">Belongs to the insect chemoreceptor superfamily. Heteromeric odorant receptor channel (TC 1.A.69) family.</text>
</comment>
<keyword evidence="2" id="KW-1003">Cell membrane</keyword>
<evidence type="ECO:0000256" key="5">
    <source>
        <dbReference type="ARBA" id="ARBA00022725"/>
    </source>
</evidence>
<dbReference type="RefSeq" id="XP_011313358.1">
    <property type="nucleotide sequence ID" value="XM_011315056.1"/>
</dbReference>
<name>A0A9R1UAL6_9HYME</name>
<proteinExistence type="inferred from homology"/>
<organism evidence="11 12">
    <name type="scientific">Fopius arisanus</name>
    <dbReference type="NCBI Taxonomy" id="64838"/>
    <lineage>
        <taxon>Eukaryota</taxon>
        <taxon>Metazoa</taxon>
        <taxon>Ecdysozoa</taxon>
        <taxon>Arthropoda</taxon>
        <taxon>Hexapoda</taxon>
        <taxon>Insecta</taxon>
        <taxon>Pterygota</taxon>
        <taxon>Neoptera</taxon>
        <taxon>Endopterygota</taxon>
        <taxon>Hymenoptera</taxon>
        <taxon>Apocrita</taxon>
        <taxon>Ichneumonoidea</taxon>
        <taxon>Braconidae</taxon>
        <taxon>Opiinae</taxon>
        <taxon>Fopius</taxon>
    </lineage>
</organism>
<evidence type="ECO:0000256" key="1">
    <source>
        <dbReference type="ARBA" id="ARBA00004651"/>
    </source>
</evidence>
<comment type="subcellular location">
    <subcellularLocation>
        <location evidence="1 10">Cell membrane</location>
        <topology evidence="1 10">Multi-pass membrane protein</topology>
    </subcellularLocation>
</comment>
<evidence type="ECO:0000256" key="6">
    <source>
        <dbReference type="ARBA" id="ARBA00022989"/>
    </source>
</evidence>
<accession>A0A9R1UAL6</accession>
<comment type="caution">
    <text evidence="10">Lacks conserved residue(s) required for the propagation of feature annotation.</text>
</comment>
<keyword evidence="9 10" id="KW-0807">Transducer</keyword>
<dbReference type="GO" id="GO:0005549">
    <property type="term" value="F:odorant binding"/>
    <property type="evidence" value="ECO:0007669"/>
    <property type="project" value="InterPro"/>
</dbReference>
<protein>
    <recommendedName>
        <fullName evidence="10">Odorant receptor</fullName>
    </recommendedName>
</protein>
<dbReference type="GeneID" id="105272831"/>
<dbReference type="KEGG" id="fas:105272831"/>
<dbReference type="GO" id="GO:0004984">
    <property type="term" value="F:olfactory receptor activity"/>
    <property type="evidence" value="ECO:0007669"/>
    <property type="project" value="InterPro"/>
</dbReference>
<keyword evidence="4 10" id="KW-0812">Transmembrane</keyword>
<dbReference type="GO" id="GO:0005886">
    <property type="term" value="C:plasma membrane"/>
    <property type="evidence" value="ECO:0007669"/>
    <property type="project" value="UniProtKB-SubCell"/>
</dbReference>
<evidence type="ECO:0000313" key="11">
    <source>
        <dbReference type="Proteomes" id="UP000694866"/>
    </source>
</evidence>
<evidence type="ECO:0000256" key="4">
    <source>
        <dbReference type="ARBA" id="ARBA00022692"/>
    </source>
</evidence>
<sequence length="446" mass="51036">MILFCLTISFTMARLKEQTYDEAVSLIRSYLSIFGLWIYPNSSLFRKRCSHIPICFINCCLCICVIIPEMWALYRIRKDMELVIGNLMVSLTFYLSIIKTFFLLFKREALRIFFKKIEEDWKARMTRKEQNMLVKRWKLIKLISISAFVIAVTLSLAHNSTVYFNFVVRVLTNLTDTIPGRPLVFSSVYPFDTQPSPRYEVLVFIEQLEGIVACITAIIPDVLYAAFVFHACGQLEILSSRIEKIGENTSENFNQFLKSSVTHHLRIIKFVENIDNLFNGFILGLILYFTLVFCSQAFMAMTVTGRSGNKDEMMLKLYRLCSPAGIDMESADLLNAAYNCNWIDLPPNKAISLCMICLRSQKPLGITAGKFLPVTLNTYAKGGNYLGFLRDRLITVVVDGPADNAVWFQHDGAPAHTSVAVVDQLDEWFPDRWIGNRSDRDRGGRR</sequence>
<gene>
    <name evidence="12" type="primary">LOC105272831</name>
</gene>
<reference evidence="12" key="1">
    <citation type="submission" date="2025-08" db="UniProtKB">
        <authorList>
            <consortium name="RefSeq"/>
        </authorList>
    </citation>
    <scope>IDENTIFICATION</scope>
    <source>
        <strain evidence="12">USDA-PBARC FA_bdor</strain>
        <tissue evidence="12">Whole organism</tissue>
    </source>
</reference>
<evidence type="ECO:0000256" key="10">
    <source>
        <dbReference type="RuleBase" id="RU351113"/>
    </source>
</evidence>
<feature type="transmembrane region" description="Helical" evidence="10">
    <location>
        <begin position="54"/>
        <end position="76"/>
    </location>
</feature>
<dbReference type="Proteomes" id="UP000694866">
    <property type="component" value="Unplaced"/>
</dbReference>
<evidence type="ECO:0000256" key="9">
    <source>
        <dbReference type="ARBA" id="ARBA00023224"/>
    </source>
</evidence>
<feature type="transmembrane region" description="Helical" evidence="10">
    <location>
        <begin position="82"/>
        <end position="105"/>
    </location>
</feature>
<dbReference type="Pfam" id="PF02949">
    <property type="entry name" value="7tm_6"/>
    <property type="match status" value="1"/>
</dbReference>
<dbReference type="InterPro" id="IPR004117">
    <property type="entry name" value="7tm6_olfct_rcpt"/>
</dbReference>
<keyword evidence="6 10" id="KW-1133">Transmembrane helix</keyword>
<keyword evidence="8 10" id="KW-0675">Receptor</keyword>